<dbReference type="EMBL" id="VSSQ01019435">
    <property type="protein sequence ID" value="MPM63474.1"/>
    <property type="molecule type" value="Genomic_DNA"/>
</dbReference>
<dbReference type="Gene3D" id="3.40.50.10360">
    <property type="entry name" value="Hypothetical protein TT1679"/>
    <property type="match status" value="1"/>
</dbReference>
<dbReference type="InterPro" id="IPR028345">
    <property type="entry name" value="Antibiotic_NAT-like"/>
</dbReference>
<dbReference type="HAMAP" id="MF_00800">
    <property type="entry name" value="UPF0340"/>
    <property type="match status" value="1"/>
</dbReference>
<dbReference type="NCBIfam" id="TIGR01440">
    <property type="entry name" value="TIGR01440 family protein"/>
    <property type="match status" value="1"/>
</dbReference>
<name>A0A645BNV1_9ZZZZ</name>
<protein>
    <submittedName>
        <fullName evidence="1">Uncharacterized protein</fullName>
    </submittedName>
</protein>
<gene>
    <name evidence="1" type="ORF">SDC9_110354</name>
</gene>
<evidence type="ECO:0000313" key="1">
    <source>
        <dbReference type="EMBL" id="MPM63474.1"/>
    </source>
</evidence>
<dbReference type="InterPro" id="IPR006340">
    <property type="entry name" value="DUF436"/>
</dbReference>
<dbReference type="PIRSF" id="PIRSF007510">
    <property type="entry name" value="UCP007510"/>
    <property type="match status" value="1"/>
</dbReference>
<dbReference type="AlphaFoldDB" id="A0A645BNV1"/>
<comment type="caution">
    <text evidence="1">The sequence shown here is derived from an EMBL/GenBank/DDBJ whole genome shotgun (WGS) entry which is preliminary data.</text>
</comment>
<organism evidence="1">
    <name type="scientific">bioreactor metagenome</name>
    <dbReference type="NCBI Taxonomy" id="1076179"/>
    <lineage>
        <taxon>unclassified sequences</taxon>
        <taxon>metagenomes</taxon>
        <taxon>ecological metagenomes</taxon>
    </lineage>
</organism>
<dbReference type="SUPFAM" id="SSF110710">
    <property type="entry name" value="TTHA0583/YokD-like"/>
    <property type="match status" value="1"/>
</dbReference>
<reference evidence="1" key="1">
    <citation type="submission" date="2019-08" db="EMBL/GenBank/DDBJ databases">
        <authorList>
            <person name="Kucharzyk K."/>
            <person name="Murdoch R.W."/>
            <person name="Higgins S."/>
            <person name="Loffler F."/>
        </authorList>
    </citation>
    <scope>NUCLEOTIDE SEQUENCE</scope>
</reference>
<dbReference type="Pfam" id="PF04260">
    <property type="entry name" value="DUF436"/>
    <property type="match status" value="1"/>
</dbReference>
<accession>A0A645BNV1</accession>
<proteinExistence type="inferred from homology"/>
<sequence length="182" mass="19887">MDFLENVTAAANTAIIELLDHAQLEEGKIVVIGCSTSEVLGEHIGKASNEDVAKAVMDGVYGEIKRRNLYLAVQCCEHLNRALVVESECADKYGWDKLALMPWLHAGGAFATCAYERFENATTVENIVAHAGMDIGDTFIGMHLKAVVVPFRGSVKEIGMAHLTMATTRARFIGGERARYKK</sequence>